<dbReference type="GO" id="GO:0042834">
    <property type="term" value="F:peptidoglycan binding"/>
    <property type="evidence" value="ECO:0007669"/>
    <property type="project" value="InterPro"/>
</dbReference>
<sequence length="265" mass="28638">MVKVVIDPGHGGTDSGAVNGSYREKDFTLQIGLKVRDYLLSNYNVEVLMTRTTDKTVSLGERTNYANNQNANYFCSIHINAGGGTGWESYIYNGSVSDKTIAAQNTIHSTVMGVIGSKYGVRDRGKKRANFHVLRESKMEAILLENLFIDTTADLNLLKSSAFITDLSNAIGEGIAKALSLSGGGGTPGKLYKVIAGSFQERQNAVNRQNFLADNGIEAAITTVTVSGKTYYRVQAGAFKDKANAEARLNQVKALGITDAFILYE</sequence>
<dbReference type="GO" id="GO:0008745">
    <property type="term" value="F:N-acetylmuramoyl-L-alanine amidase activity"/>
    <property type="evidence" value="ECO:0007669"/>
    <property type="project" value="InterPro"/>
</dbReference>
<dbReference type="SMART" id="SM00646">
    <property type="entry name" value="Ami_3"/>
    <property type="match status" value="1"/>
</dbReference>
<reference evidence="3 4" key="1">
    <citation type="submission" date="2020-01" db="EMBL/GenBank/DDBJ databases">
        <authorList>
            <person name="Gulvik C.A."/>
            <person name="Batra D.G."/>
        </authorList>
    </citation>
    <scope>NUCLEOTIDE SEQUENCE [LARGE SCALE GENOMIC DNA]</scope>
    <source>
        <strain evidence="3 4">W9323</strain>
    </source>
</reference>
<dbReference type="PROSITE" id="PS51724">
    <property type="entry name" value="SPOR"/>
    <property type="match status" value="1"/>
</dbReference>
<dbReference type="CDD" id="cd02696">
    <property type="entry name" value="MurNAc-LAA"/>
    <property type="match status" value="1"/>
</dbReference>
<dbReference type="AlphaFoldDB" id="A0A7D3XM96"/>
<keyword evidence="4" id="KW-1185">Reference proteome</keyword>
<keyword evidence="1" id="KW-0378">Hydrolase</keyword>
<protein>
    <submittedName>
        <fullName evidence="3">N-acetylmuramoyl-L-alanine amidase</fullName>
    </submittedName>
</protein>
<dbReference type="GO" id="GO:0009253">
    <property type="term" value="P:peptidoglycan catabolic process"/>
    <property type="evidence" value="ECO:0007669"/>
    <property type="project" value="InterPro"/>
</dbReference>
<dbReference type="InterPro" id="IPR007730">
    <property type="entry name" value="SPOR-like_dom"/>
</dbReference>
<dbReference type="RefSeq" id="WP_173221612.1">
    <property type="nucleotide sequence ID" value="NZ_CP048104.1"/>
</dbReference>
<dbReference type="PANTHER" id="PTHR30404:SF0">
    <property type="entry name" value="N-ACETYLMURAMOYL-L-ALANINE AMIDASE AMIC"/>
    <property type="match status" value="1"/>
</dbReference>
<dbReference type="Gene3D" id="3.40.630.40">
    <property type="entry name" value="Zn-dependent exopeptidases"/>
    <property type="match status" value="1"/>
</dbReference>
<dbReference type="Pfam" id="PF01520">
    <property type="entry name" value="Amidase_3"/>
    <property type="match status" value="1"/>
</dbReference>
<name>A0A7D3XM96_9BACL</name>
<organism evidence="3 4">
    <name type="scientific">Kroppenstedtia pulmonis</name>
    <dbReference type="NCBI Taxonomy" id="1380685"/>
    <lineage>
        <taxon>Bacteria</taxon>
        <taxon>Bacillati</taxon>
        <taxon>Bacillota</taxon>
        <taxon>Bacilli</taxon>
        <taxon>Bacillales</taxon>
        <taxon>Thermoactinomycetaceae</taxon>
        <taxon>Kroppenstedtia</taxon>
    </lineage>
</organism>
<dbReference type="Proteomes" id="UP000503088">
    <property type="component" value="Chromosome"/>
</dbReference>
<evidence type="ECO:0000256" key="1">
    <source>
        <dbReference type="ARBA" id="ARBA00022801"/>
    </source>
</evidence>
<dbReference type="Gene3D" id="3.30.70.1070">
    <property type="entry name" value="Sporulation related repeat"/>
    <property type="match status" value="1"/>
</dbReference>
<accession>A0A7D3XM96</accession>
<feature type="domain" description="SPOR" evidence="2">
    <location>
        <begin position="186"/>
        <end position="265"/>
    </location>
</feature>
<dbReference type="EMBL" id="CP048104">
    <property type="protein sequence ID" value="QKG84169.1"/>
    <property type="molecule type" value="Genomic_DNA"/>
</dbReference>
<dbReference type="Pfam" id="PF05036">
    <property type="entry name" value="SPOR"/>
    <property type="match status" value="1"/>
</dbReference>
<evidence type="ECO:0000313" key="4">
    <source>
        <dbReference type="Proteomes" id="UP000503088"/>
    </source>
</evidence>
<proteinExistence type="predicted"/>
<dbReference type="KEGG" id="kpul:GXN76_06575"/>
<dbReference type="PANTHER" id="PTHR30404">
    <property type="entry name" value="N-ACETYLMURAMOYL-L-ALANINE AMIDASE"/>
    <property type="match status" value="1"/>
</dbReference>
<dbReference type="GO" id="GO:0030288">
    <property type="term" value="C:outer membrane-bounded periplasmic space"/>
    <property type="evidence" value="ECO:0007669"/>
    <property type="project" value="TreeGrafter"/>
</dbReference>
<evidence type="ECO:0000313" key="3">
    <source>
        <dbReference type="EMBL" id="QKG84169.1"/>
    </source>
</evidence>
<dbReference type="SUPFAM" id="SSF53187">
    <property type="entry name" value="Zn-dependent exopeptidases"/>
    <property type="match status" value="1"/>
</dbReference>
<dbReference type="SUPFAM" id="SSF110997">
    <property type="entry name" value="Sporulation related repeat"/>
    <property type="match status" value="1"/>
</dbReference>
<dbReference type="InterPro" id="IPR050695">
    <property type="entry name" value="N-acetylmuramoyl_amidase_3"/>
</dbReference>
<gene>
    <name evidence="3" type="ORF">GXN76_06575</name>
</gene>
<evidence type="ECO:0000259" key="2">
    <source>
        <dbReference type="PROSITE" id="PS51724"/>
    </source>
</evidence>
<dbReference type="InterPro" id="IPR036680">
    <property type="entry name" value="SPOR-like_sf"/>
</dbReference>
<dbReference type="InterPro" id="IPR002508">
    <property type="entry name" value="MurNAc-LAA_cat"/>
</dbReference>